<evidence type="ECO:0000313" key="2">
    <source>
        <dbReference type="Proteomes" id="UP000016649"/>
    </source>
</evidence>
<name>A0ABN0NY25_TRELE</name>
<keyword evidence="2" id="KW-1185">Reference proteome</keyword>
<comment type="caution">
    <text evidence="1">The sequence shown here is derived from an EMBL/GenBank/DDBJ whole genome shotgun (WGS) entry which is preliminary data.</text>
</comment>
<organism evidence="1 2">
    <name type="scientific">Treponema lecithinolyticum ATCC 700332</name>
    <dbReference type="NCBI Taxonomy" id="1321815"/>
    <lineage>
        <taxon>Bacteria</taxon>
        <taxon>Pseudomonadati</taxon>
        <taxon>Spirochaetota</taxon>
        <taxon>Spirochaetia</taxon>
        <taxon>Spirochaetales</taxon>
        <taxon>Treponemataceae</taxon>
        <taxon>Treponema</taxon>
    </lineage>
</organism>
<dbReference type="EMBL" id="AWVH01000037">
    <property type="protein sequence ID" value="ERJ92417.1"/>
    <property type="molecule type" value="Genomic_DNA"/>
</dbReference>
<sequence length="46" mass="4746">MTAPCGALLCSAALRSAQSACVFAVKPAILCTGVRAKRRFNFAVCA</sequence>
<protein>
    <recommendedName>
        <fullName evidence="3">Lipoprotein</fullName>
    </recommendedName>
</protein>
<proteinExistence type="predicted"/>
<accession>A0ABN0NY25</accession>
<gene>
    <name evidence="1" type="ORF">HMPREF9193_01578</name>
</gene>
<dbReference type="Proteomes" id="UP000016649">
    <property type="component" value="Unassembled WGS sequence"/>
</dbReference>
<evidence type="ECO:0000313" key="1">
    <source>
        <dbReference type="EMBL" id="ERJ92417.1"/>
    </source>
</evidence>
<reference evidence="1 2" key="1">
    <citation type="submission" date="2013-08" db="EMBL/GenBank/DDBJ databases">
        <authorList>
            <person name="Weinstock G."/>
            <person name="Sodergren E."/>
            <person name="Wylie T."/>
            <person name="Fulton L."/>
            <person name="Fulton R."/>
            <person name="Fronick C."/>
            <person name="O'Laughlin M."/>
            <person name="Godfrey J."/>
            <person name="Miner T."/>
            <person name="Herter B."/>
            <person name="Appelbaum E."/>
            <person name="Cordes M."/>
            <person name="Lek S."/>
            <person name="Wollam A."/>
            <person name="Pepin K.H."/>
            <person name="Palsikar V.B."/>
            <person name="Mitreva M."/>
            <person name="Wilson R.K."/>
        </authorList>
    </citation>
    <scope>NUCLEOTIDE SEQUENCE [LARGE SCALE GENOMIC DNA]</scope>
    <source>
        <strain evidence="1 2">ATCC 700332</strain>
    </source>
</reference>
<evidence type="ECO:0008006" key="3">
    <source>
        <dbReference type="Google" id="ProtNLM"/>
    </source>
</evidence>